<feature type="compositionally biased region" description="Polar residues" evidence="1">
    <location>
        <begin position="469"/>
        <end position="499"/>
    </location>
</feature>
<feature type="compositionally biased region" description="Basic residues" evidence="1">
    <location>
        <begin position="102"/>
        <end position="111"/>
    </location>
</feature>
<dbReference type="EMBL" id="JAUDZG010000001">
    <property type="protein sequence ID" value="KAK3310742.1"/>
    <property type="molecule type" value="Genomic_DNA"/>
</dbReference>
<keyword evidence="3" id="KW-1185">Reference proteome</keyword>
<gene>
    <name evidence="2" type="ORF">B0T15DRAFT_47907</name>
</gene>
<dbReference type="AlphaFoldDB" id="A0AAJ0M6M1"/>
<evidence type="ECO:0000256" key="1">
    <source>
        <dbReference type="SAM" id="MobiDB-lite"/>
    </source>
</evidence>
<feature type="region of interest" description="Disordered" evidence="1">
    <location>
        <begin position="927"/>
        <end position="969"/>
    </location>
</feature>
<feature type="compositionally biased region" description="Basic and acidic residues" evidence="1">
    <location>
        <begin position="565"/>
        <end position="574"/>
    </location>
</feature>
<feature type="compositionally biased region" description="Basic and acidic residues" evidence="1">
    <location>
        <begin position="746"/>
        <end position="765"/>
    </location>
</feature>
<feature type="compositionally biased region" description="Polar residues" evidence="1">
    <location>
        <begin position="365"/>
        <end position="377"/>
    </location>
</feature>
<feature type="compositionally biased region" description="Polar residues" evidence="1">
    <location>
        <begin position="934"/>
        <end position="960"/>
    </location>
</feature>
<protein>
    <recommendedName>
        <fullName evidence="4">Proteophosphoglycan ppg4</fullName>
    </recommendedName>
</protein>
<feature type="compositionally biased region" description="Polar residues" evidence="1">
    <location>
        <begin position="387"/>
        <end position="397"/>
    </location>
</feature>
<feature type="region of interest" description="Disordered" evidence="1">
    <location>
        <begin position="533"/>
        <end position="627"/>
    </location>
</feature>
<evidence type="ECO:0000313" key="3">
    <source>
        <dbReference type="Proteomes" id="UP001273166"/>
    </source>
</evidence>
<feature type="compositionally biased region" description="Basic and acidic residues" evidence="1">
    <location>
        <begin position="112"/>
        <end position="128"/>
    </location>
</feature>
<reference evidence="2" key="1">
    <citation type="journal article" date="2023" name="Mol. Phylogenet. Evol.">
        <title>Genome-scale phylogeny and comparative genomics of the fungal order Sordariales.</title>
        <authorList>
            <person name="Hensen N."/>
            <person name="Bonometti L."/>
            <person name="Westerberg I."/>
            <person name="Brannstrom I.O."/>
            <person name="Guillou S."/>
            <person name="Cros-Aarteil S."/>
            <person name="Calhoun S."/>
            <person name="Haridas S."/>
            <person name="Kuo A."/>
            <person name="Mondo S."/>
            <person name="Pangilinan J."/>
            <person name="Riley R."/>
            <person name="LaButti K."/>
            <person name="Andreopoulos B."/>
            <person name="Lipzen A."/>
            <person name="Chen C."/>
            <person name="Yan M."/>
            <person name="Daum C."/>
            <person name="Ng V."/>
            <person name="Clum A."/>
            <person name="Steindorff A."/>
            <person name="Ohm R.A."/>
            <person name="Martin F."/>
            <person name="Silar P."/>
            <person name="Natvig D.O."/>
            <person name="Lalanne C."/>
            <person name="Gautier V."/>
            <person name="Ament-Velasquez S.L."/>
            <person name="Kruys A."/>
            <person name="Hutchinson M.I."/>
            <person name="Powell A.J."/>
            <person name="Barry K."/>
            <person name="Miller A.N."/>
            <person name="Grigoriev I.V."/>
            <person name="Debuchy R."/>
            <person name="Gladieux P."/>
            <person name="Hiltunen Thoren M."/>
            <person name="Johannesson H."/>
        </authorList>
    </citation>
    <scope>NUCLEOTIDE SEQUENCE</scope>
    <source>
        <strain evidence="2">CBS 333.67</strain>
    </source>
</reference>
<evidence type="ECO:0008006" key="4">
    <source>
        <dbReference type="Google" id="ProtNLM"/>
    </source>
</evidence>
<proteinExistence type="predicted"/>
<dbReference type="RefSeq" id="XP_062726522.1">
    <property type="nucleotide sequence ID" value="XM_062865996.1"/>
</dbReference>
<dbReference type="GeneID" id="87884825"/>
<feature type="region of interest" description="Disordered" evidence="1">
    <location>
        <begin position="365"/>
        <end position="405"/>
    </location>
</feature>
<feature type="region of interest" description="Disordered" evidence="1">
    <location>
        <begin position="423"/>
        <end position="519"/>
    </location>
</feature>
<organism evidence="2 3">
    <name type="scientific">Chaetomium strumarium</name>
    <dbReference type="NCBI Taxonomy" id="1170767"/>
    <lineage>
        <taxon>Eukaryota</taxon>
        <taxon>Fungi</taxon>
        <taxon>Dikarya</taxon>
        <taxon>Ascomycota</taxon>
        <taxon>Pezizomycotina</taxon>
        <taxon>Sordariomycetes</taxon>
        <taxon>Sordariomycetidae</taxon>
        <taxon>Sordariales</taxon>
        <taxon>Chaetomiaceae</taxon>
        <taxon>Chaetomium</taxon>
    </lineage>
</organism>
<feature type="region of interest" description="Disordered" evidence="1">
    <location>
        <begin position="324"/>
        <end position="349"/>
    </location>
</feature>
<feature type="region of interest" description="Disordered" evidence="1">
    <location>
        <begin position="1"/>
        <end position="128"/>
    </location>
</feature>
<feature type="region of interest" description="Disordered" evidence="1">
    <location>
        <begin position="838"/>
        <end position="879"/>
    </location>
</feature>
<feature type="region of interest" description="Disordered" evidence="1">
    <location>
        <begin position="252"/>
        <end position="273"/>
    </location>
</feature>
<feature type="compositionally biased region" description="Low complexity" evidence="1">
    <location>
        <begin position="588"/>
        <end position="607"/>
    </location>
</feature>
<accession>A0AAJ0M6M1</accession>
<evidence type="ECO:0000313" key="2">
    <source>
        <dbReference type="EMBL" id="KAK3310742.1"/>
    </source>
</evidence>
<sequence>MGNAQSNEASRKSRTSQKLCKPKTGNHATAGLLSPASFSNRSRRKSNAPLPPLPNPPVPSPTVASTPTTGSAVEAPGGLDQRVDSGMSLHSAPCLHPESKRRSMFRSRSSRHANDLQQDHGSRLADRSARERACSMTYGSAFACYGQAGTDNQLANSEPRTSLNYNPTSYEAKRLLNVDEEASFEPAATMSEHEMAMTKESSWSNSECPLSAPMTRVSSDVSLYMPVRRRSIIQTPGVATRLVSAHDLPQSSQLNFRHSHPPTPSLSRQQSVESYRSGIMSLPPRVQDAESGARVDTPCEDHYLSIGAFKLGSLRITNGSPSPISPGIDGNRGDGGAGEGNVLSEDGYFSGKAGEQYGITTSPATQLPVQCPLSPSASPVIRPQPTSPELQTTSKATAQEDELFDDEKELEYSSSEVLDVRLDHNAKPPHQQAKCDVDSSISRTDSGFVSTTSPSSESPHKSLTKADSGYSSNVSLRSVQTKVQTSENQVASTTASLEKQLSHSADHSSAPFGSESHTSEQTALLYTDIFEGESDSAPPLVPPKDAARSQPSPNGVAGKAISTHDPAENNEAKTPRTKKQVPNLGIRSMKSSTSNNPSSAHSSNGGSQKPGRLQWLLSGGRRTTNGPALVNMTRSVQYSDILPVPRKTGLKVREHTGHSPSAARRLALKSHSSMDTLKTILSVGSMEASVDPTHPVQTAGTMQESENKDGLWKQTLHSVPTSIANAAAYVIPRKSTSRKPVPTPEEVAREHERDVSNGRGRDTRDVVPTSPVVARAPAGIRQSRDRTMSLTLIEEQGVKAKRRMSEFHLSRSSIDLPSAPLPSPVAKAVAMENRAETFQSVNRKSRQPYPLRVPAPLRSQNSASSLSHKASRESIQGYPAIHTVPVNASVDSLPRHSSSQMTPSGVSMDPRRLLSFRQYHHVQSPTHNALDFDSQANDSTARQASRISTASGSRRTSIESVRSDGGYHQSNAHAWQNQQQPLRHRASYDGYSNQSRLPRYGYPPSMSNGYTAPVKPAYGPQSFLAATQSKSRVDAAAGQWYQSESSQPHLPHGHYRHRSTGNWNGYGPNPPYRVLHSYNSPAYRNAPIWG</sequence>
<name>A0AAJ0M6M1_9PEZI</name>
<reference evidence="2" key="2">
    <citation type="submission" date="2023-06" db="EMBL/GenBank/DDBJ databases">
        <authorList>
            <consortium name="Lawrence Berkeley National Laboratory"/>
            <person name="Mondo S.J."/>
            <person name="Hensen N."/>
            <person name="Bonometti L."/>
            <person name="Westerberg I."/>
            <person name="Brannstrom I.O."/>
            <person name="Guillou S."/>
            <person name="Cros-Aarteil S."/>
            <person name="Calhoun S."/>
            <person name="Haridas S."/>
            <person name="Kuo A."/>
            <person name="Pangilinan J."/>
            <person name="Riley R."/>
            <person name="Labutti K."/>
            <person name="Andreopoulos B."/>
            <person name="Lipzen A."/>
            <person name="Chen C."/>
            <person name="Yanf M."/>
            <person name="Daum C."/>
            <person name="Ng V."/>
            <person name="Clum A."/>
            <person name="Steindorff A."/>
            <person name="Ohm R."/>
            <person name="Martin F."/>
            <person name="Silar P."/>
            <person name="Natvig D."/>
            <person name="Lalanne C."/>
            <person name="Gautier V."/>
            <person name="Ament-Velasquez S.L."/>
            <person name="Kruys A."/>
            <person name="Hutchinson M.I."/>
            <person name="Powell A.J."/>
            <person name="Barry K."/>
            <person name="Miller A.N."/>
            <person name="Grigoriev I.V."/>
            <person name="Debuchy R."/>
            <person name="Gladieux P."/>
            <person name="Thoren M.H."/>
            <person name="Johannesson H."/>
        </authorList>
    </citation>
    <scope>NUCLEOTIDE SEQUENCE</scope>
    <source>
        <strain evidence="2">CBS 333.67</strain>
    </source>
</reference>
<feature type="compositionally biased region" description="Polar residues" evidence="1">
    <location>
        <begin position="439"/>
        <end position="457"/>
    </location>
</feature>
<feature type="region of interest" description="Disordered" evidence="1">
    <location>
        <begin position="734"/>
        <end position="766"/>
    </location>
</feature>
<feature type="compositionally biased region" description="Polar residues" evidence="1">
    <location>
        <begin position="858"/>
        <end position="868"/>
    </location>
</feature>
<dbReference type="Proteomes" id="UP001273166">
    <property type="component" value="Unassembled WGS sequence"/>
</dbReference>
<feature type="compositionally biased region" description="Pro residues" evidence="1">
    <location>
        <begin position="49"/>
        <end position="60"/>
    </location>
</feature>
<comment type="caution">
    <text evidence="2">The sequence shown here is derived from an EMBL/GenBank/DDBJ whole genome shotgun (WGS) entry which is preliminary data.</text>
</comment>